<organism evidence="6 7">
    <name type="scientific">Tilletia horrida</name>
    <dbReference type="NCBI Taxonomy" id="155126"/>
    <lineage>
        <taxon>Eukaryota</taxon>
        <taxon>Fungi</taxon>
        <taxon>Dikarya</taxon>
        <taxon>Basidiomycota</taxon>
        <taxon>Ustilaginomycotina</taxon>
        <taxon>Exobasidiomycetes</taxon>
        <taxon>Tilletiales</taxon>
        <taxon>Tilletiaceae</taxon>
        <taxon>Tilletia</taxon>
    </lineage>
</organism>
<keyword evidence="2 5" id="KW-0812">Transmembrane</keyword>
<feature type="non-terminal residue" evidence="6">
    <location>
        <position position="1"/>
    </location>
</feature>
<dbReference type="InterPro" id="IPR006696">
    <property type="entry name" value="DUF423"/>
</dbReference>
<dbReference type="PANTHER" id="PTHR43461:SF1">
    <property type="entry name" value="TRANSMEMBRANE PROTEIN 256"/>
    <property type="match status" value="1"/>
</dbReference>
<evidence type="ECO:0000256" key="2">
    <source>
        <dbReference type="ARBA" id="ARBA00022692"/>
    </source>
</evidence>
<dbReference type="PANTHER" id="PTHR43461">
    <property type="entry name" value="TRANSMEMBRANE PROTEIN 256"/>
    <property type="match status" value="1"/>
</dbReference>
<reference evidence="6" key="1">
    <citation type="journal article" date="2023" name="PhytoFront">
        <title>Draft Genome Resources of Seven Strains of Tilletia horrida, Causal Agent of Kernel Smut of Rice.</title>
        <authorList>
            <person name="Khanal S."/>
            <person name="Antony Babu S."/>
            <person name="Zhou X.G."/>
        </authorList>
    </citation>
    <scope>NUCLEOTIDE SEQUENCE</scope>
    <source>
        <strain evidence="6">TX3</strain>
    </source>
</reference>
<evidence type="ECO:0000256" key="4">
    <source>
        <dbReference type="ARBA" id="ARBA00023136"/>
    </source>
</evidence>
<feature type="transmembrane region" description="Helical" evidence="5">
    <location>
        <begin position="48"/>
        <end position="68"/>
    </location>
</feature>
<evidence type="ECO:0008006" key="8">
    <source>
        <dbReference type="Google" id="ProtNLM"/>
    </source>
</evidence>
<protein>
    <recommendedName>
        <fullName evidence="8">DUF423-domain-containing protein</fullName>
    </recommendedName>
</protein>
<gene>
    <name evidence="6" type="ORF">OC842_002490</name>
</gene>
<accession>A0AAN6GF92</accession>
<name>A0AAN6GF92_9BASI</name>
<dbReference type="GO" id="GO:0016020">
    <property type="term" value="C:membrane"/>
    <property type="evidence" value="ECO:0007669"/>
    <property type="project" value="UniProtKB-SubCell"/>
</dbReference>
<dbReference type="AlphaFoldDB" id="A0AAN6GF92"/>
<dbReference type="EMBL" id="JAPDMQ010000106">
    <property type="protein sequence ID" value="KAK0534947.1"/>
    <property type="molecule type" value="Genomic_DNA"/>
</dbReference>
<sequence length="111" mass="11213">AFGSHALKSKLNAHQLSSWQTAVSYQLLHSVALLYVSGLKGGGAGGASFAAAAFSSGITLFSGSIYALCLTSDGNPLRKIAGPLTPLGGLALIAGWAALAIRRPGLPPPRL</sequence>
<evidence type="ECO:0000256" key="5">
    <source>
        <dbReference type="SAM" id="Phobius"/>
    </source>
</evidence>
<comment type="caution">
    <text evidence="6">The sequence shown here is derived from an EMBL/GenBank/DDBJ whole genome shotgun (WGS) entry which is preliminary data.</text>
</comment>
<keyword evidence="7" id="KW-1185">Reference proteome</keyword>
<feature type="transmembrane region" description="Helical" evidence="5">
    <location>
        <begin position="80"/>
        <end position="101"/>
    </location>
</feature>
<evidence type="ECO:0000313" key="7">
    <source>
        <dbReference type="Proteomes" id="UP001176521"/>
    </source>
</evidence>
<keyword evidence="4 5" id="KW-0472">Membrane</keyword>
<proteinExistence type="predicted"/>
<evidence type="ECO:0000256" key="1">
    <source>
        <dbReference type="ARBA" id="ARBA00004141"/>
    </source>
</evidence>
<comment type="subcellular location">
    <subcellularLocation>
        <location evidence="1">Membrane</location>
        <topology evidence="1">Multi-pass membrane protein</topology>
    </subcellularLocation>
</comment>
<dbReference type="Pfam" id="PF04241">
    <property type="entry name" value="DUF423"/>
    <property type="match status" value="1"/>
</dbReference>
<evidence type="ECO:0000313" key="6">
    <source>
        <dbReference type="EMBL" id="KAK0534947.1"/>
    </source>
</evidence>
<evidence type="ECO:0000256" key="3">
    <source>
        <dbReference type="ARBA" id="ARBA00022989"/>
    </source>
</evidence>
<dbReference type="Proteomes" id="UP001176521">
    <property type="component" value="Unassembled WGS sequence"/>
</dbReference>
<keyword evidence="3 5" id="KW-1133">Transmembrane helix</keyword>